<gene>
    <name evidence="2" type="ORF">FHP88_11810</name>
</gene>
<dbReference type="Proteomes" id="UP000316649">
    <property type="component" value="Unassembled WGS sequence"/>
</dbReference>
<dbReference type="OrthoDB" id="6117634at2"/>
<sequence length="203" mass="23401">MTKQFLAIDLLLVLLILPYSTHAVVFISEEINTTPTPENFSVCFDLSCKSIAQLSLNQNQWQSIRQLFLPRANTAAKEREHIGRAIARMEQLVGEMTNTNKDKGENESTDDPRDHQMDCIDESTNTTNYIYMMQEAGLLQWHHIKEPVTRGFFFFGWPHTTAVIEEKANATNWAIDSWFHDNGIKPEIIPLPQWKSGWHPETK</sequence>
<accession>A0A557S828</accession>
<protein>
    <submittedName>
        <fullName evidence="2">Uncharacterized protein</fullName>
    </submittedName>
</protein>
<proteinExistence type="predicted"/>
<organism evidence="2 3">
    <name type="scientific">Sedimenticola selenatireducens</name>
    <dbReference type="NCBI Taxonomy" id="191960"/>
    <lineage>
        <taxon>Bacteria</taxon>
        <taxon>Pseudomonadati</taxon>
        <taxon>Pseudomonadota</taxon>
        <taxon>Gammaproteobacteria</taxon>
        <taxon>Chromatiales</taxon>
        <taxon>Sedimenticolaceae</taxon>
        <taxon>Sedimenticola</taxon>
    </lineage>
</organism>
<dbReference type="RefSeq" id="WP_144359277.1">
    <property type="nucleotide sequence ID" value="NZ_VMNH01000013.1"/>
</dbReference>
<comment type="caution">
    <text evidence="2">The sequence shown here is derived from an EMBL/GenBank/DDBJ whole genome shotgun (WGS) entry which is preliminary data.</text>
</comment>
<dbReference type="EMBL" id="VMNH01000013">
    <property type="protein sequence ID" value="TVO73555.1"/>
    <property type="molecule type" value="Genomic_DNA"/>
</dbReference>
<name>A0A557S828_9GAMM</name>
<feature type="region of interest" description="Disordered" evidence="1">
    <location>
        <begin position="95"/>
        <end position="117"/>
    </location>
</feature>
<evidence type="ECO:0000256" key="1">
    <source>
        <dbReference type="SAM" id="MobiDB-lite"/>
    </source>
</evidence>
<evidence type="ECO:0000313" key="3">
    <source>
        <dbReference type="Proteomes" id="UP000316649"/>
    </source>
</evidence>
<dbReference type="AlphaFoldDB" id="A0A557S828"/>
<feature type="compositionally biased region" description="Basic and acidic residues" evidence="1">
    <location>
        <begin position="100"/>
        <end position="117"/>
    </location>
</feature>
<reference evidence="2 3" key="1">
    <citation type="submission" date="2019-07" db="EMBL/GenBank/DDBJ databases">
        <title>The pathways for chlorine oxyanion respiration interact through the shared metabolite chlorate.</title>
        <authorList>
            <person name="Barnum T.P."/>
            <person name="Cheng Y."/>
            <person name="Hill K.A."/>
            <person name="Lucas L.N."/>
            <person name="Carlson H.K."/>
            <person name="Coates J.D."/>
        </authorList>
    </citation>
    <scope>NUCLEOTIDE SEQUENCE [LARGE SCALE GENOMIC DNA]</scope>
    <source>
        <strain evidence="2 3">BK-1</strain>
    </source>
</reference>
<evidence type="ECO:0000313" key="2">
    <source>
        <dbReference type="EMBL" id="TVO73555.1"/>
    </source>
</evidence>
<keyword evidence="3" id="KW-1185">Reference proteome</keyword>